<comment type="caution">
    <text evidence="1">The sequence shown here is derived from an EMBL/GenBank/DDBJ whole genome shotgun (WGS) entry which is preliminary data.</text>
</comment>
<evidence type="ECO:0000313" key="2">
    <source>
        <dbReference type="Proteomes" id="UP001159427"/>
    </source>
</evidence>
<dbReference type="EMBL" id="CALNXI010003300">
    <property type="protein sequence ID" value="CAH3192814.1"/>
    <property type="molecule type" value="Genomic_DNA"/>
</dbReference>
<accession>A0ABN8SMP5</accession>
<name>A0ABN8SMP5_9CNID</name>
<reference evidence="1 2" key="1">
    <citation type="submission" date="2022-05" db="EMBL/GenBank/DDBJ databases">
        <authorList>
            <consortium name="Genoscope - CEA"/>
            <person name="William W."/>
        </authorList>
    </citation>
    <scope>NUCLEOTIDE SEQUENCE [LARGE SCALE GENOMIC DNA]</scope>
</reference>
<proteinExistence type="predicted"/>
<organism evidence="1 2">
    <name type="scientific">Porites evermanni</name>
    <dbReference type="NCBI Taxonomy" id="104178"/>
    <lineage>
        <taxon>Eukaryota</taxon>
        <taxon>Metazoa</taxon>
        <taxon>Cnidaria</taxon>
        <taxon>Anthozoa</taxon>
        <taxon>Hexacorallia</taxon>
        <taxon>Scleractinia</taxon>
        <taxon>Fungiina</taxon>
        <taxon>Poritidae</taxon>
        <taxon>Porites</taxon>
    </lineage>
</organism>
<evidence type="ECO:0000313" key="1">
    <source>
        <dbReference type="EMBL" id="CAH3192814.1"/>
    </source>
</evidence>
<sequence>MIYTSVEEAVKRVSKWAAAYYTHPNSYYKLPTSHVVSLLHIKIPKPTSQKITRNEEAEMRAWRKMHGKSVRQRNVRQDNTCTMDRAVILPLNLYETETVLKPVNLNSLIGVERVPSE</sequence>
<feature type="non-terminal residue" evidence="1">
    <location>
        <position position="117"/>
    </location>
</feature>
<dbReference type="Proteomes" id="UP001159427">
    <property type="component" value="Unassembled WGS sequence"/>
</dbReference>
<gene>
    <name evidence="1" type="ORF">PEVE_00024676</name>
</gene>
<keyword evidence="2" id="KW-1185">Reference proteome</keyword>
<protein>
    <submittedName>
        <fullName evidence="1">Uncharacterized protein</fullName>
    </submittedName>
</protein>